<proteinExistence type="predicted"/>
<dbReference type="SUPFAM" id="SSF52833">
    <property type="entry name" value="Thioredoxin-like"/>
    <property type="match status" value="1"/>
</dbReference>
<comment type="caution">
    <text evidence="2">The sequence shown here is derived from an EMBL/GenBank/DDBJ whole genome shotgun (WGS) entry which is preliminary data.</text>
</comment>
<organism evidence="2 3">
    <name type="scientific">Frateuria flava</name>
    <dbReference type="NCBI Taxonomy" id="2821489"/>
    <lineage>
        <taxon>Bacteria</taxon>
        <taxon>Pseudomonadati</taxon>
        <taxon>Pseudomonadota</taxon>
        <taxon>Gammaproteobacteria</taxon>
        <taxon>Lysobacterales</taxon>
        <taxon>Rhodanobacteraceae</taxon>
        <taxon>Frateuria</taxon>
    </lineage>
</organism>
<keyword evidence="1" id="KW-0732">Signal</keyword>
<dbReference type="RefSeq" id="WP_209622039.1">
    <property type="nucleotide sequence ID" value="NZ_JAGJRS010000030.1"/>
</dbReference>
<name>A0ABS4DQS1_9GAMM</name>
<evidence type="ECO:0008006" key="4">
    <source>
        <dbReference type="Google" id="ProtNLM"/>
    </source>
</evidence>
<dbReference type="Pfam" id="PF04214">
    <property type="entry name" value="DUF411"/>
    <property type="match status" value="1"/>
</dbReference>
<feature type="chain" id="PRO_5046543683" description="Metal-binding protein" evidence="1">
    <location>
        <begin position="23"/>
        <end position="148"/>
    </location>
</feature>
<evidence type="ECO:0000313" key="2">
    <source>
        <dbReference type="EMBL" id="MBP1475402.1"/>
    </source>
</evidence>
<feature type="signal peptide" evidence="1">
    <location>
        <begin position="1"/>
        <end position="22"/>
    </location>
</feature>
<dbReference type="EMBL" id="JAGJRS010000030">
    <property type="protein sequence ID" value="MBP1475402.1"/>
    <property type="molecule type" value="Genomic_DNA"/>
</dbReference>
<evidence type="ECO:0000256" key="1">
    <source>
        <dbReference type="SAM" id="SignalP"/>
    </source>
</evidence>
<sequence>MSSWLVRLAGLALGFTAATAAAAPAVEVWRDPSCGCCAAWVTYLREHGYAVLVHEDAAMAGIKAKFGVPTTAASCHTARFGSYVVEGHVPVEDIQRLLQEHPQARGLAAPGMPMGSPGMDMGTPERYAVVLIGMDGSVRPFAIHGPGA</sequence>
<accession>A0ABS4DQS1</accession>
<keyword evidence="3" id="KW-1185">Reference proteome</keyword>
<dbReference type="InterPro" id="IPR036249">
    <property type="entry name" value="Thioredoxin-like_sf"/>
</dbReference>
<dbReference type="InterPro" id="IPR007332">
    <property type="entry name" value="DUF411"/>
</dbReference>
<reference evidence="2 3" key="1">
    <citation type="submission" date="2021-04" db="EMBL/GenBank/DDBJ databases">
        <authorList>
            <person name="Huq M.A."/>
        </authorList>
    </citation>
    <scope>NUCLEOTIDE SEQUENCE [LARGE SCALE GENOMIC DNA]</scope>
    <source>
        <strain evidence="2 3">MAH-13</strain>
    </source>
</reference>
<evidence type="ECO:0000313" key="3">
    <source>
        <dbReference type="Proteomes" id="UP000823790"/>
    </source>
</evidence>
<dbReference type="Proteomes" id="UP000823790">
    <property type="component" value="Unassembled WGS sequence"/>
</dbReference>
<gene>
    <name evidence="2" type="ORF">J7I44_13900</name>
</gene>
<protein>
    <recommendedName>
        <fullName evidence="4">Metal-binding protein</fullName>
    </recommendedName>
</protein>